<evidence type="ECO:0000256" key="1">
    <source>
        <dbReference type="SAM" id="Phobius"/>
    </source>
</evidence>
<dbReference type="GO" id="GO:0003676">
    <property type="term" value="F:nucleic acid binding"/>
    <property type="evidence" value="ECO:0007669"/>
    <property type="project" value="InterPro"/>
</dbReference>
<evidence type="ECO:0000313" key="2">
    <source>
        <dbReference type="EMBL" id="CDW27249.1"/>
    </source>
</evidence>
<dbReference type="Gene3D" id="3.30.420.10">
    <property type="entry name" value="Ribonuclease H-like superfamily/Ribonuclease H"/>
    <property type="match status" value="1"/>
</dbReference>
<dbReference type="InterPro" id="IPR036397">
    <property type="entry name" value="RNaseH_sf"/>
</dbReference>
<keyword evidence="1" id="KW-0812">Transmembrane</keyword>
<organism evidence="2">
    <name type="scientific">Lepeophtheirus salmonis</name>
    <name type="common">Salmon louse</name>
    <name type="synonym">Caligus salmonis</name>
    <dbReference type="NCBI Taxonomy" id="72036"/>
    <lineage>
        <taxon>Eukaryota</taxon>
        <taxon>Metazoa</taxon>
        <taxon>Ecdysozoa</taxon>
        <taxon>Arthropoda</taxon>
        <taxon>Crustacea</taxon>
        <taxon>Multicrustacea</taxon>
        <taxon>Hexanauplia</taxon>
        <taxon>Copepoda</taxon>
        <taxon>Siphonostomatoida</taxon>
        <taxon>Caligidae</taxon>
        <taxon>Lepeophtheirus</taxon>
    </lineage>
</organism>
<feature type="transmembrane region" description="Helical" evidence="1">
    <location>
        <begin position="80"/>
        <end position="101"/>
    </location>
</feature>
<keyword evidence="1" id="KW-1133">Transmembrane helix</keyword>
<proteinExistence type="predicted"/>
<feature type="non-terminal residue" evidence="2">
    <location>
        <position position="1"/>
    </location>
</feature>
<reference evidence="2" key="1">
    <citation type="submission" date="2014-05" db="EMBL/GenBank/DDBJ databases">
        <authorList>
            <person name="Chronopoulou M."/>
        </authorList>
    </citation>
    <scope>NUCLEOTIDE SEQUENCE</scope>
    <source>
        <tissue evidence="2">Whole organism</tissue>
    </source>
</reference>
<protein>
    <submittedName>
        <fullName evidence="2">Uncharacterized protein</fullName>
    </submittedName>
</protein>
<sequence length="111" mass="13277">YQDWLAANMPFWNKNIWPPQSPDLNPLDYSVWWQIEKKACATCHPNLDSLNQIDKFVYIWSIYLNVFGHKRRKDARITANIFRIIQTLSFSIPVLIINILTQFRDKFFIDS</sequence>
<dbReference type="EMBL" id="HACA01009888">
    <property type="protein sequence ID" value="CDW27249.1"/>
    <property type="molecule type" value="Transcribed_RNA"/>
</dbReference>
<name>A0A0K2TMV7_LEPSM</name>
<dbReference type="AlphaFoldDB" id="A0A0K2TMV7"/>
<dbReference type="OrthoDB" id="10567446at2759"/>
<accession>A0A0K2TMV7</accession>
<keyword evidence="1" id="KW-0472">Membrane</keyword>